<keyword evidence="3" id="KW-1185">Reference proteome</keyword>
<dbReference type="Proteomes" id="UP000198504">
    <property type="component" value="Unassembled WGS sequence"/>
</dbReference>
<evidence type="ECO:0000313" key="3">
    <source>
        <dbReference type="Proteomes" id="UP000198504"/>
    </source>
</evidence>
<proteinExistence type="predicted"/>
<gene>
    <name evidence="2" type="ORF">SAMN05421756_1064</name>
</gene>
<dbReference type="SUPFAM" id="SSF53474">
    <property type="entry name" value="alpha/beta-Hydrolases"/>
    <property type="match status" value="1"/>
</dbReference>
<organism evidence="2 3">
    <name type="scientific">Microlunatus flavus</name>
    <dbReference type="NCBI Taxonomy" id="1036181"/>
    <lineage>
        <taxon>Bacteria</taxon>
        <taxon>Bacillati</taxon>
        <taxon>Actinomycetota</taxon>
        <taxon>Actinomycetes</taxon>
        <taxon>Propionibacteriales</taxon>
        <taxon>Propionibacteriaceae</taxon>
        <taxon>Microlunatus</taxon>
    </lineage>
</organism>
<name>A0A1H9IW82_9ACTN</name>
<dbReference type="GO" id="GO:0047372">
    <property type="term" value="F:monoacylglycerol lipase activity"/>
    <property type="evidence" value="ECO:0007669"/>
    <property type="project" value="TreeGrafter"/>
</dbReference>
<dbReference type="PANTHER" id="PTHR43798">
    <property type="entry name" value="MONOACYLGLYCEROL LIPASE"/>
    <property type="match status" value="1"/>
</dbReference>
<accession>A0A1H9IW82</accession>
<evidence type="ECO:0000313" key="2">
    <source>
        <dbReference type="EMBL" id="SEQ78789.1"/>
    </source>
</evidence>
<dbReference type="InterPro" id="IPR050266">
    <property type="entry name" value="AB_hydrolase_sf"/>
</dbReference>
<evidence type="ECO:0000259" key="1">
    <source>
        <dbReference type="Pfam" id="PF12697"/>
    </source>
</evidence>
<dbReference type="InterPro" id="IPR000073">
    <property type="entry name" value="AB_hydrolase_1"/>
</dbReference>
<protein>
    <submittedName>
        <fullName evidence="2">Pimeloyl-ACP methyl ester carboxylesterase</fullName>
    </submittedName>
</protein>
<feature type="domain" description="AB hydrolase-1" evidence="1">
    <location>
        <begin position="8"/>
        <end position="233"/>
    </location>
</feature>
<dbReference type="PANTHER" id="PTHR43798:SF5">
    <property type="entry name" value="MONOACYLGLYCEROL LIPASE ABHD6"/>
    <property type="match status" value="1"/>
</dbReference>
<sequence>MSTPLTALLLHGVGSSSDTWWRVREDVGDLGWETTALDLAGHGDRPVPASGLRTVADLAEDVWAQVADQRFDVVVGHSLGAVVALALAAAHPGLAGHVVVVDPPALDGALDVGQVADGLVHDSAAALEDADAVARALAAANPRWSGRDVEGVVANRRRFDVAVARWLRHEHWDLPALVVDCPVPVSLVVADGPETATVEPGRTRVLAALEPSWVVAIKGGHGLHRDRPALFLRALLELTEPGAPGLRPAGVA</sequence>
<dbReference type="RefSeq" id="WP_170854144.1">
    <property type="nucleotide sequence ID" value="NZ_FOFA01000006.1"/>
</dbReference>
<dbReference type="AlphaFoldDB" id="A0A1H9IW82"/>
<dbReference type="InterPro" id="IPR029058">
    <property type="entry name" value="AB_hydrolase_fold"/>
</dbReference>
<reference evidence="3" key="1">
    <citation type="submission" date="2016-10" db="EMBL/GenBank/DDBJ databases">
        <authorList>
            <person name="Varghese N."/>
            <person name="Submissions S."/>
        </authorList>
    </citation>
    <scope>NUCLEOTIDE SEQUENCE [LARGE SCALE GENOMIC DNA]</scope>
    <source>
        <strain evidence="3">CGMCC 4.6856</strain>
    </source>
</reference>
<dbReference type="EMBL" id="FOFA01000006">
    <property type="protein sequence ID" value="SEQ78789.1"/>
    <property type="molecule type" value="Genomic_DNA"/>
</dbReference>
<dbReference type="STRING" id="1036181.SAMN05421756_1064"/>
<dbReference type="Pfam" id="PF12697">
    <property type="entry name" value="Abhydrolase_6"/>
    <property type="match status" value="1"/>
</dbReference>
<dbReference type="GO" id="GO:0046464">
    <property type="term" value="P:acylglycerol catabolic process"/>
    <property type="evidence" value="ECO:0007669"/>
    <property type="project" value="TreeGrafter"/>
</dbReference>
<dbReference type="Gene3D" id="3.40.50.1820">
    <property type="entry name" value="alpha/beta hydrolase"/>
    <property type="match status" value="1"/>
</dbReference>
<dbReference type="GO" id="GO:0016020">
    <property type="term" value="C:membrane"/>
    <property type="evidence" value="ECO:0007669"/>
    <property type="project" value="TreeGrafter"/>
</dbReference>